<feature type="transmembrane region" description="Helical" evidence="6">
    <location>
        <begin position="317"/>
        <end position="335"/>
    </location>
</feature>
<feature type="transmembrane region" description="Helical" evidence="6">
    <location>
        <begin position="500"/>
        <end position="520"/>
    </location>
</feature>
<keyword evidence="8" id="KW-1185">Reference proteome</keyword>
<feature type="transmembrane region" description="Helical" evidence="6">
    <location>
        <begin position="186"/>
        <end position="207"/>
    </location>
</feature>
<sequence length="765" mass="84886">MEDIYIVMLVALFALAITDLVVGVSNDAINFLNSAIGSRAFSLRNILIVASLGVAVGAIFSSGIMEVARKGIFMPGQFYFEEIMIIFMAVMITDVLLLDFFNSLGLPTSTTVSIVFELLGAAVFMAAIKIYRDSGNFADILTYINTEKATEIIVGILLAVVIAFLLGAIVQYISRLIFSFQYEKKIKYAGAIFGGFSLTAILYFILLKGLKTVSFVSDEFLEFVNLNTVYILLGGLVLFTIISQVLMSVLKFNILKAIVLVGTFSLALAFAGNDLVNFIGVPIAAWQSFELWQTAYQASGAMPGEFLMTGLAGEVSTPPLLLVLAGGVMVVTLWFSSKARSVVETGVNLSRQGDTTERFSANFLSRAIVRYSVFFGEVVGTVTPTVIRKKIEEKFKHPKSFSRAKKEDTPAFDLVRASVNLVVASILISIGTSLKLPLSTTYVTFMVAMGTSLADRAWDRESAVYRVAGVVNVVGGWFVTALVAFSAAAIFAAVINFGGIVATAILIGLAIFMITRNVVLHTRKEKEKKKKQPFQKKDISTINEMIIDTSENISDVIKGVNKMYSKTIDNLGLYDKSKLKKNKKAIKKLEKEIDELKGNVFYFIKSMQENTLESSRFYILILDYLQDMVQSIGFITRNSYNHVNNNHKNLKFNQIRDLKSVDSKTQVLFDDIEEIFNTQAFDRIDQVLAEKQQLLDEVSELVEKQIRRIRTSETSPKNSELYFGLLLETKDLVTSTMNLLELYREFNLAVETTMFPKMPGPKSKG</sequence>
<gene>
    <name evidence="7" type="ORF">ACFSTG_07770</name>
</gene>
<accession>A0ABW5IXU7</accession>
<evidence type="ECO:0000256" key="6">
    <source>
        <dbReference type="RuleBase" id="RU363058"/>
    </source>
</evidence>
<evidence type="ECO:0000256" key="5">
    <source>
        <dbReference type="ARBA" id="ARBA00023136"/>
    </source>
</evidence>
<feature type="transmembrane region" description="Helical" evidence="6">
    <location>
        <begin position="227"/>
        <end position="247"/>
    </location>
</feature>
<feature type="transmembrane region" description="Helical" evidence="6">
    <location>
        <begin position="470"/>
        <end position="494"/>
    </location>
</feature>
<name>A0ABW5IXU7_9FLAO</name>
<reference evidence="8" key="1">
    <citation type="journal article" date="2019" name="Int. J. Syst. Evol. Microbiol.">
        <title>The Global Catalogue of Microorganisms (GCM) 10K type strain sequencing project: providing services to taxonomists for standard genome sequencing and annotation.</title>
        <authorList>
            <consortium name="The Broad Institute Genomics Platform"/>
            <consortium name="The Broad Institute Genome Sequencing Center for Infectious Disease"/>
            <person name="Wu L."/>
            <person name="Ma J."/>
        </authorList>
    </citation>
    <scope>NUCLEOTIDE SEQUENCE [LARGE SCALE GENOMIC DNA]</scope>
    <source>
        <strain evidence="8">KCTC 42585</strain>
    </source>
</reference>
<dbReference type="Proteomes" id="UP001597468">
    <property type="component" value="Unassembled WGS sequence"/>
</dbReference>
<evidence type="ECO:0000256" key="1">
    <source>
        <dbReference type="ARBA" id="ARBA00004141"/>
    </source>
</evidence>
<dbReference type="PANTHER" id="PTHR11101">
    <property type="entry name" value="PHOSPHATE TRANSPORTER"/>
    <property type="match status" value="1"/>
</dbReference>
<evidence type="ECO:0000313" key="7">
    <source>
        <dbReference type="EMBL" id="MFD2517788.1"/>
    </source>
</evidence>
<dbReference type="PANTHER" id="PTHR11101:SF16">
    <property type="entry name" value="PHOSPHATE TRANSPORTER"/>
    <property type="match status" value="1"/>
</dbReference>
<evidence type="ECO:0000313" key="8">
    <source>
        <dbReference type="Proteomes" id="UP001597468"/>
    </source>
</evidence>
<dbReference type="InterPro" id="IPR001204">
    <property type="entry name" value="Phos_transporter"/>
</dbReference>
<organism evidence="7 8">
    <name type="scientific">Salinimicrobium flavum</name>
    <dbReference type="NCBI Taxonomy" id="1737065"/>
    <lineage>
        <taxon>Bacteria</taxon>
        <taxon>Pseudomonadati</taxon>
        <taxon>Bacteroidota</taxon>
        <taxon>Flavobacteriia</taxon>
        <taxon>Flavobacteriales</taxon>
        <taxon>Flavobacteriaceae</taxon>
        <taxon>Salinimicrobium</taxon>
    </lineage>
</organism>
<evidence type="ECO:0000256" key="3">
    <source>
        <dbReference type="ARBA" id="ARBA00022692"/>
    </source>
</evidence>
<feature type="transmembrane region" description="Helical" evidence="6">
    <location>
        <begin position="6"/>
        <end position="25"/>
    </location>
</feature>
<feature type="transmembrane region" description="Helical" evidence="6">
    <location>
        <begin position="414"/>
        <end position="434"/>
    </location>
</feature>
<feature type="transmembrane region" description="Helical" evidence="6">
    <location>
        <begin position="114"/>
        <end position="132"/>
    </location>
</feature>
<keyword evidence="6" id="KW-0592">Phosphate transport</keyword>
<keyword evidence="5 6" id="KW-0472">Membrane</keyword>
<feature type="transmembrane region" description="Helical" evidence="6">
    <location>
        <begin position="254"/>
        <end position="272"/>
    </location>
</feature>
<protein>
    <recommendedName>
        <fullName evidence="6">Phosphate transporter</fullName>
    </recommendedName>
</protein>
<dbReference type="InterPro" id="IPR038078">
    <property type="entry name" value="PhoU-like_sf"/>
</dbReference>
<dbReference type="Pfam" id="PF01384">
    <property type="entry name" value="PHO4"/>
    <property type="match status" value="1"/>
</dbReference>
<keyword evidence="4 6" id="KW-1133">Transmembrane helix</keyword>
<feature type="transmembrane region" description="Helical" evidence="6">
    <location>
        <begin position="84"/>
        <end position="102"/>
    </location>
</feature>
<proteinExistence type="inferred from homology"/>
<comment type="similarity">
    <text evidence="6">Belongs to the inorganic phosphate transporter (PiT) (TC 2.A.20) family.</text>
</comment>
<feature type="transmembrane region" description="Helical" evidence="6">
    <location>
        <begin position="46"/>
        <end position="64"/>
    </location>
</feature>
<evidence type="ECO:0000256" key="2">
    <source>
        <dbReference type="ARBA" id="ARBA00022448"/>
    </source>
</evidence>
<evidence type="ECO:0000256" key="4">
    <source>
        <dbReference type="ARBA" id="ARBA00022989"/>
    </source>
</evidence>
<dbReference type="RefSeq" id="WP_380750600.1">
    <property type="nucleotide sequence ID" value="NZ_JBHULT010000006.1"/>
</dbReference>
<comment type="subcellular location">
    <subcellularLocation>
        <location evidence="1 6">Membrane</location>
        <topology evidence="1 6">Multi-pass membrane protein</topology>
    </subcellularLocation>
</comment>
<dbReference type="Gene3D" id="1.20.58.220">
    <property type="entry name" value="Phosphate transport system protein phou homolog 2, domain 2"/>
    <property type="match status" value="1"/>
</dbReference>
<comment type="caution">
    <text evidence="7">The sequence shown here is derived from an EMBL/GenBank/DDBJ whole genome shotgun (WGS) entry which is preliminary data.</text>
</comment>
<keyword evidence="2 6" id="KW-0813">Transport</keyword>
<feature type="transmembrane region" description="Helical" evidence="6">
    <location>
        <begin position="152"/>
        <end position="174"/>
    </location>
</feature>
<dbReference type="EMBL" id="JBHULT010000006">
    <property type="protein sequence ID" value="MFD2517788.1"/>
    <property type="molecule type" value="Genomic_DNA"/>
</dbReference>
<keyword evidence="3 6" id="KW-0812">Transmembrane</keyword>